<organism evidence="1 2">
    <name type="scientific">Phytophthora megakarya</name>
    <dbReference type="NCBI Taxonomy" id="4795"/>
    <lineage>
        <taxon>Eukaryota</taxon>
        <taxon>Sar</taxon>
        <taxon>Stramenopiles</taxon>
        <taxon>Oomycota</taxon>
        <taxon>Peronosporomycetes</taxon>
        <taxon>Peronosporales</taxon>
        <taxon>Peronosporaceae</taxon>
        <taxon>Phytophthora</taxon>
    </lineage>
</organism>
<dbReference type="AlphaFoldDB" id="A0A225WDT7"/>
<dbReference type="Proteomes" id="UP000198211">
    <property type="component" value="Unassembled WGS sequence"/>
</dbReference>
<dbReference type="OrthoDB" id="142473at2759"/>
<proteinExistence type="predicted"/>
<reference evidence="2" key="1">
    <citation type="submission" date="2017-03" db="EMBL/GenBank/DDBJ databases">
        <title>Phytopthora megakarya and P. palmivora, two closely related causual agents of cacao black pod achieved similar genome size and gene model numbers by different mechanisms.</title>
        <authorList>
            <person name="Ali S."/>
            <person name="Shao J."/>
            <person name="Larry D.J."/>
            <person name="Kronmiller B."/>
            <person name="Shen D."/>
            <person name="Strem M.D."/>
            <person name="Melnick R.L."/>
            <person name="Guiltinan M.J."/>
            <person name="Tyler B.M."/>
            <person name="Meinhardt L.W."/>
            <person name="Bailey B.A."/>
        </authorList>
    </citation>
    <scope>NUCLEOTIDE SEQUENCE [LARGE SCALE GENOMIC DNA]</scope>
    <source>
        <strain evidence="2">zdho120</strain>
    </source>
</reference>
<accession>A0A225WDT7</accession>
<evidence type="ECO:0000313" key="2">
    <source>
        <dbReference type="Proteomes" id="UP000198211"/>
    </source>
</evidence>
<keyword evidence="2" id="KW-1185">Reference proteome</keyword>
<protein>
    <submittedName>
        <fullName evidence="1">Uncharacterized protein</fullName>
    </submittedName>
</protein>
<comment type="caution">
    <text evidence="1">The sequence shown here is derived from an EMBL/GenBank/DDBJ whole genome shotgun (WGS) entry which is preliminary data.</text>
</comment>
<name>A0A225WDT7_9STRA</name>
<evidence type="ECO:0000313" key="1">
    <source>
        <dbReference type="EMBL" id="OWZ15881.1"/>
    </source>
</evidence>
<gene>
    <name evidence="1" type="ORF">PHMEG_00010400</name>
</gene>
<sequence length="116" mass="13391">MEAHDAQLGFVNPHYHRWFGTRRLMAFTTMALLDQMEAASLLWGRLTVHFTKGDGVNPKDILRDLLNRELMPRETVDQYVAASEELVRRYRQASGEIDEWEHAGLLISNSQSVFES</sequence>
<dbReference type="EMBL" id="NBNE01001036">
    <property type="protein sequence ID" value="OWZ15881.1"/>
    <property type="molecule type" value="Genomic_DNA"/>
</dbReference>